<evidence type="ECO:0000313" key="3">
    <source>
        <dbReference type="Proteomes" id="UP000554482"/>
    </source>
</evidence>
<organism evidence="2 3">
    <name type="scientific">Thalictrum thalictroides</name>
    <name type="common">Rue-anemone</name>
    <name type="synonym">Anemone thalictroides</name>
    <dbReference type="NCBI Taxonomy" id="46969"/>
    <lineage>
        <taxon>Eukaryota</taxon>
        <taxon>Viridiplantae</taxon>
        <taxon>Streptophyta</taxon>
        <taxon>Embryophyta</taxon>
        <taxon>Tracheophyta</taxon>
        <taxon>Spermatophyta</taxon>
        <taxon>Magnoliopsida</taxon>
        <taxon>Ranunculales</taxon>
        <taxon>Ranunculaceae</taxon>
        <taxon>Thalictroideae</taxon>
        <taxon>Thalictrum</taxon>
    </lineage>
</organism>
<proteinExistence type="predicted"/>
<sequence>MDKPFKLQELRFSRAAEEMVISLFLIRNRFFNLKFIAEDFDCLRKARLLFLFIYLFFACVLGNDTLKV</sequence>
<gene>
    <name evidence="2" type="ORF">FRX31_016056</name>
</gene>
<comment type="caution">
    <text evidence="2">The sequence shown here is derived from an EMBL/GenBank/DDBJ whole genome shotgun (WGS) entry which is preliminary data.</text>
</comment>
<protein>
    <submittedName>
        <fullName evidence="2">Uncharacterized protein</fullName>
    </submittedName>
</protein>
<dbReference type="AlphaFoldDB" id="A0A7J6WCP1"/>
<dbReference type="Proteomes" id="UP000554482">
    <property type="component" value="Unassembled WGS sequence"/>
</dbReference>
<reference evidence="2 3" key="1">
    <citation type="submission" date="2020-06" db="EMBL/GenBank/DDBJ databases">
        <title>Transcriptomic and genomic resources for Thalictrum thalictroides and T. hernandezii: Facilitating candidate gene discovery in an emerging model plant lineage.</title>
        <authorList>
            <person name="Arias T."/>
            <person name="Riano-Pachon D.M."/>
            <person name="Di Stilio V.S."/>
        </authorList>
    </citation>
    <scope>NUCLEOTIDE SEQUENCE [LARGE SCALE GENOMIC DNA]</scope>
    <source>
        <strain evidence="3">cv. WT478/WT964</strain>
        <tissue evidence="2">Leaves</tissue>
    </source>
</reference>
<name>A0A7J6WCP1_THATH</name>
<accession>A0A7J6WCP1</accession>
<keyword evidence="3" id="KW-1185">Reference proteome</keyword>
<keyword evidence="1" id="KW-0472">Membrane</keyword>
<evidence type="ECO:0000256" key="1">
    <source>
        <dbReference type="SAM" id="Phobius"/>
    </source>
</evidence>
<keyword evidence="1" id="KW-0812">Transmembrane</keyword>
<dbReference type="EMBL" id="JABWDY010018811">
    <property type="protein sequence ID" value="KAF5194360.1"/>
    <property type="molecule type" value="Genomic_DNA"/>
</dbReference>
<keyword evidence="1" id="KW-1133">Transmembrane helix</keyword>
<evidence type="ECO:0000313" key="2">
    <source>
        <dbReference type="EMBL" id="KAF5194360.1"/>
    </source>
</evidence>
<feature type="transmembrane region" description="Helical" evidence="1">
    <location>
        <begin position="48"/>
        <end position="66"/>
    </location>
</feature>